<dbReference type="PANTHER" id="PTHR35895">
    <property type="entry name" value="CHROMOSOME 16, WHOLE GENOME SHOTGUN SEQUENCE"/>
    <property type="match status" value="1"/>
</dbReference>
<dbReference type="InterPro" id="IPR046368">
    <property type="entry name" value="Tag1"/>
</dbReference>
<dbReference type="SUPFAM" id="SSF117070">
    <property type="entry name" value="LEA14-like"/>
    <property type="match status" value="1"/>
</dbReference>
<name>A0A9P5ZB80_9AGAR</name>
<dbReference type="PANTHER" id="PTHR35895:SF1">
    <property type="entry name" value="LIPID-BINDING SERUM GLYCOPROTEIN C-TERMINAL DOMAIN-CONTAINING PROTEIN"/>
    <property type="match status" value="1"/>
</dbReference>
<evidence type="ECO:0000313" key="3">
    <source>
        <dbReference type="EMBL" id="KAF9484474.1"/>
    </source>
</evidence>
<evidence type="ECO:0000256" key="2">
    <source>
        <dbReference type="SAM" id="Phobius"/>
    </source>
</evidence>
<sequence length="2417" mass="252519">MEEIRPARRSSGVYYANAGNPSQQSFGSAASLRAHAAAPAGGPSAVPGAIPSSALSGWDDRSAPAAAVAPAVPHRPFYKKRWFIISQIILIPLSIALLFILLFPVVRAIVALVVKRTNLDIEVAAITQPVNGSFGLHLQGNVFNTGIIPASIKFTEDANVTWIEDDGTETPVGAMQLQNLSAKHKRAVIDMNTTFHIVDEDAFGRFSAHLITAQNFTWRLVSRNLKVQAVKFPVANGITFDKTITLNGFNSFKGGVTLLDLQLPSDDPAGGIKFVAKTLINNPSPFSLDLGTVVFALSYQNVPLGIGTGTNTVITPNNNTITLAGTLVPQTGVDNLGNVSQLFTNYLNSVSSPVIAKGLSTLQSDGSTISWLSTGLESLALTVPFKPLTPINPIQSITIGDFGLDFDSTEPYTPLANTKTVQASLQLPFGFSLSIGEIQNDFTIVALDGSPVAGLTTGLGASTSSISVLSPNDTRGTINITIADTRLTCPDNQHATFSAFNANLTNSDVTDFRLVGHSRAIANMSIGQITLDAIAVNVSTSLNGLRGLKNSTTIDSVDVVGGTSSAINLDFQVTISNPSSLELSTGDLNLQLLRDNVLLGTALLPNLTLIRGNNTVNATSNFDANASPQGLQTLNDFVNHTDVVLTIAGFNESTNIASLLAAFETLSINAVLPALKTNLLNTAALTILPTTGTANNITHVTVALSNPFTAPLTVTKISSSVSTFGIPLGTINQDVNFTSAPKGVTQSPQLDLDLNFDPASLFTVTRALASEAGLDPAPLDQIVSIAGLQYLPINQEGPALRKRHVEGRANIFTGFDLPTFVQTAFKKLMSDVSLSTGLKIGDYATTLEFNQSSVPTATDKTLDFILPVLASPIVQKVVGGAALGLDSVLIINPEQNSFRAALKGSVTNAGPFDAIISFPAGLTISWQGKPIGQVSMSDIKVTGDVGGTIDSEAIFQVADLAHLTDFTKTLLTTESFDWEISGENLTVNALGISVPGISFTPRIVTLKGFNGLVNGVTINSFDLPSNDPAGGIHLTINSTVVNPSQVGIQLSSLGFNTFVGDVMIGPVTSSSSVNLMPGSTSELHLQGRLVPQGSVAGLQTVSTVFNNFIQGEDSNVIVQGVSAGSGDVTWLNDGIKALQIATVLPNQGKLNIIKSIDLNELTLMFSNESPFAPLTSTKSTDAAFSIPFAFPLDITALQQTINLGFSGSTFGQLVIPKGPSKTDIGARIIHLTFANIPLEVSDGGQSTFDRFVAATTVGSKETLQLIGSADADADTAVGLLSLKNITFSVNSDIAGLQGLNTRPVTINSLDVNHGFSDFLLIKVNSALFNPSNLTIGTGDVSFTLEFQGQDIGSADISNLVILPGNTTYPIDVHFAPQGGAVSAGNSLLEDFIQGQDTDTTISGTTESTSIQSLQSALAQIHLSPVTIPGLKDNLIKGASLSFPTDIVNTGVASTSFTLANPFTASINLLQLAAKATFHDLTLGNIPHIDTSTNPITALGHGSVTSPTLPLDFNLDPTTIIQLLLLTSSENNVDLGPLTQLFQFILSNPGFKPPVKTSVDLQPPTCVSGNQFDIDGAILKSLAGLKVDLSIESSFKLDDFAADLTFAQKSVPALVDKTVLFLVGAVAGPVAQHLVDGSILSFSEADLTNLSNEGFDLSLKGSLTNIGPLDALITFIDPLNVNWQGKDIATISLPPICAAANDGVPNYEAKAALKISDSAAFTEFAIFLLHNPSFDWTISTSKLRIEALGTIFDDVLLSKVITLKAFNGLPGVTISNFQLPSDDPAGGIHIETDASIPSPAQLGIDLGIVTFQTSFQGTVIGPLSASGLSLKANSLTKTHLSGRIVPKSGADLDKTGSLFSHFLNGQNTTLQTTGQSVQPPGSSGAVDWLSTAFKSLTLDVILPGEKFQVIKEIDLNDLDVTIKTNDESFDPPTTSHNTVAKYANPFGFSLQVVEVGQTIDLGNQGKQIAQLIIPSAPATGGVSTGNVVDLDIVFTDIPLKALDQTAFVQLFAGVTLLPDVEIDLTGNANVVARTSIGDVPIVSIPFNVKSQLKGINSFGGTASLSNVSVVGSGGGGGSEFIVAPLTTTLQNPSNVSLETINVALPVIFNGVMIGRAAIDEFDLKPGVNIISTEFHYEPADANDTVAQGFLTQFIQTGDALDLSIHGDSDSTPFASLQGALSGLKLSASLTGLDQPTFITHIHVTITLDSLVTNLVSVDFDVQNPLDADLVLEFVQSDAGVNGETFAQFSQGFDSFVVPPGQTVNSGVFGNVLLTQGAIASLDIIPLGFLDVQAAATVRVGQGGYQIPFLKLQQQGVPTTYDLSLDSLSAMKKVASSAAASSLSISETAPASSALSPTATEAHVSATGEPTTTKLSTPEVPTVTPKLASTLTSSTIFIATSTAGEALKPNHLQGNSTST</sequence>
<organism evidence="3 4">
    <name type="scientific">Pholiota conissans</name>
    <dbReference type="NCBI Taxonomy" id="109636"/>
    <lineage>
        <taxon>Eukaryota</taxon>
        <taxon>Fungi</taxon>
        <taxon>Dikarya</taxon>
        <taxon>Basidiomycota</taxon>
        <taxon>Agaricomycotina</taxon>
        <taxon>Agaricomycetes</taxon>
        <taxon>Agaricomycetidae</taxon>
        <taxon>Agaricales</taxon>
        <taxon>Agaricineae</taxon>
        <taxon>Strophariaceae</taxon>
        <taxon>Pholiota</taxon>
    </lineage>
</organism>
<keyword evidence="4" id="KW-1185">Reference proteome</keyword>
<evidence type="ECO:0000256" key="1">
    <source>
        <dbReference type="SAM" id="MobiDB-lite"/>
    </source>
</evidence>
<keyword evidence="2" id="KW-0812">Transmembrane</keyword>
<feature type="compositionally biased region" description="Low complexity" evidence="1">
    <location>
        <begin position="2348"/>
        <end position="2360"/>
    </location>
</feature>
<evidence type="ECO:0000313" key="4">
    <source>
        <dbReference type="Proteomes" id="UP000807469"/>
    </source>
</evidence>
<comment type="caution">
    <text evidence="3">The sequence shown here is derived from an EMBL/GenBank/DDBJ whole genome shotgun (WGS) entry which is preliminary data.</text>
</comment>
<dbReference type="EMBL" id="MU155143">
    <property type="protein sequence ID" value="KAF9484474.1"/>
    <property type="molecule type" value="Genomic_DNA"/>
</dbReference>
<proteinExistence type="predicted"/>
<dbReference type="Proteomes" id="UP000807469">
    <property type="component" value="Unassembled WGS sequence"/>
</dbReference>
<dbReference type="GO" id="GO:0000329">
    <property type="term" value="C:fungal-type vacuole membrane"/>
    <property type="evidence" value="ECO:0007669"/>
    <property type="project" value="InterPro"/>
</dbReference>
<dbReference type="InterPro" id="IPR022185">
    <property type="entry name" value="DUF3712"/>
</dbReference>
<feature type="transmembrane region" description="Helical" evidence="2">
    <location>
        <begin position="82"/>
        <end position="106"/>
    </location>
</feature>
<keyword evidence="2" id="KW-0472">Membrane</keyword>
<dbReference type="OrthoDB" id="10039566at2759"/>
<protein>
    <submittedName>
        <fullName evidence="3">Uncharacterized protein</fullName>
    </submittedName>
</protein>
<dbReference type="Pfam" id="PF12505">
    <property type="entry name" value="DUF3712"/>
    <property type="match status" value="6"/>
</dbReference>
<feature type="region of interest" description="Disordered" evidence="1">
    <location>
        <begin position="2348"/>
        <end position="2379"/>
    </location>
</feature>
<keyword evidence="2" id="KW-1133">Transmembrane helix</keyword>
<reference evidence="3" key="1">
    <citation type="submission" date="2020-11" db="EMBL/GenBank/DDBJ databases">
        <authorList>
            <consortium name="DOE Joint Genome Institute"/>
            <person name="Ahrendt S."/>
            <person name="Riley R."/>
            <person name="Andreopoulos W."/>
            <person name="Labutti K."/>
            <person name="Pangilinan J."/>
            <person name="Ruiz-Duenas F.J."/>
            <person name="Barrasa J.M."/>
            <person name="Sanchez-Garcia M."/>
            <person name="Camarero S."/>
            <person name="Miyauchi S."/>
            <person name="Serrano A."/>
            <person name="Linde D."/>
            <person name="Babiker R."/>
            <person name="Drula E."/>
            <person name="Ayuso-Fernandez I."/>
            <person name="Pacheco R."/>
            <person name="Padilla G."/>
            <person name="Ferreira P."/>
            <person name="Barriuso J."/>
            <person name="Kellner H."/>
            <person name="Castanera R."/>
            <person name="Alfaro M."/>
            <person name="Ramirez L."/>
            <person name="Pisabarro A.G."/>
            <person name="Kuo A."/>
            <person name="Tritt A."/>
            <person name="Lipzen A."/>
            <person name="He G."/>
            <person name="Yan M."/>
            <person name="Ng V."/>
            <person name="Cullen D."/>
            <person name="Martin F."/>
            <person name="Rosso M.-N."/>
            <person name="Henrissat B."/>
            <person name="Hibbett D."/>
            <person name="Martinez A.T."/>
            <person name="Grigoriev I.V."/>
        </authorList>
    </citation>
    <scope>NUCLEOTIDE SEQUENCE</scope>
    <source>
        <strain evidence="3">CIRM-BRFM 674</strain>
    </source>
</reference>
<accession>A0A9P5ZB80</accession>
<gene>
    <name evidence="3" type="ORF">BDN70DRAFT_872495</name>
</gene>